<feature type="region of interest" description="Disordered" evidence="1">
    <location>
        <begin position="1"/>
        <end position="22"/>
    </location>
</feature>
<dbReference type="EMBL" id="JBHOMY010000022">
    <property type="protein sequence ID" value="MFC1456665.1"/>
    <property type="molecule type" value="Genomic_DNA"/>
</dbReference>
<name>A0ABV6Y644_9HYPH</name>
<protein>
    <recommendedName>
        <fullName evidence="4">DUF3072 domain-containing protein</fullName>
    </recommendedName>
</protein>
<accession>A0ABV6Y644</accession>
<keyword evidence="3" id="KW-1185">Reference proteome</keyword>
<evidence type="ECO:0008006" key="4">
    <source>
        <dbReference type="Google" id="ProtNLM"/>
    </source>
</evidence>
<dbReference type="RefSeq" id="WP_377029355.1">
    <property type="nucleotide sequence ID" value="NZ_JBHOMY010000022.1"/>
</dbReference>
<evidence type="ECO:0000256" key="1">
    <source>
        <dbReference type="SAM" id="MobiDB-lite"/>
    </source>
</evidence>
<comment type="caution">
    <text evidence="2">The sequence shown here is derived from an EMBL/GenBank/DDBJ whole genome shotgun (WGS) entry which is preliminary data.</text>
</comment>
<reference evidence="2 3" key="1">
    <citation type="submission" date="2024-09" db="EMBL/GenBank/DDBJ databases">
        <title>Nodulacao em especies de Leguminosae Basais da Amazonia e Caracterizacao dos Rizobios e Bacterias Associadas aos Nodulos.</title>
        <authorList>
            <person name="Jambeiro I.C.A."/>
            <person name="Lopes I.S."/>
            <person name="Aguiar E.R.G.R."/>
            <person name="Santos A.F.J."/>
            <person name="Dos Santos J.M.F."/>
            <person name="Gross E."/>
        </authorList>
    </citation>
    <scope>NUCLEOTIDE SEQUENCE [LARGE SCALE GENOMIC DNA]</scope>
    <source>
        <strain evidence="2 3">BRUESC1165</strain>
    </source>
</reference>
<sequence>MPVDSRGEQPASRQLVSKEEATVAHENYMKGVEEEIAQLQAKRKERRESLWIAR</sequence>
<proteinExistence type="predicted"/>
<dbReference type="Proteomes" id="UP001593940">
    <property type="component" value="Unassembled WGS sequence"/>
</dbReference>
<organism evidence="2 3">
    <name type="scientific">Microvirga arabica</name>
    <dbReference type="NCBI Taxonomy" id="1128671"/>
    <lineage>
        <taxon>Bacteria</taxon>
        <taxon>Pseudomonadati</taxon>
        <taxon>Pseudomonadota</taxon>
        <taxon>Alphaproteobacteria</taxon>
        <taxon>Hyphomicrobiales</taxon>
        <taxon>Methylobacteriaceae</taxon>
        <taxon>Microvirga</taxon>
    </lineage>
</organism>
<evidence type="ECO:0000313" key="3">
    <source>
        <dbReference type="Proteomes" id="UP001593940"/>
    </source>
</evidence>
<gene>
    <name evidence="2" type="ORF">ACETIH_08055</name>
</gene>
<evidence type="ECO:0000313" key="2">
    <source>
        <dbReference type="EMBL" id="MFC1456665.1"/>
    </source>
</evidence>